<accession>A0A1I0P679</accession>
<comment type="cofactor">
    <cofactor evidence="1 4">
        <name>pyridoxal 5'-phosphate</name>
        <dbReference type="ChEBI" id="CHEBI:597326"/>
    </cofactor>
</comment>
<dbReference type="PROSITE" id="PS00868">
    <property type="entry name" value="CYS_MET_METAB_PP"/>
    <property type="match status" value="1"/>
</dbReference>
<dbReference type="PANTHER" id="PTHR11808">
    <property type="entry name" value="TRANS-SULFURATION ENZYME FAMILY MEMBER"/>
    <property type="match status" value="1"/>
</dbReference>
<evidence type="ECO:0000313" key="6">
    <source>
        <dbReference type="Proteomes" id="UP000199437"/>
    </source>
</evidence>
<evidence type="ECO:0000313" key="5">
    <source>
        <dbReference type="EMBL" id="SEW09578.1"/>
    </source>
</evidence>
<dbReference type="CDD" id="cd00614">
    <property type="entry name" value="CGS_like"/>
    <property type="match status" value="1"/>
</dbReference>
<reference evidence="6" key="1">
    <citation type="submission" date="2016-10" db="EMBL/GenBank/DDBJ databases">
        <authorList>
            <person name="Varghese N."/>
            <person name="Submissions S."/>
        </authorList>
    </citation>
    <scope>NUCLEOTIDE SEQUENCE [LARGE SCALE GENOMIC DNA]</scope>
    <source>
        <strain evidence="6">CGMCC 1.12402</strain>
    </source>
</reference>
<keyword evidence="5" id="KW-0456">Lyase</keyword>
<dbReference type="InterPro" id="IPR000277">
    <property type="entry name" value="Cys/Met-Metab_PyrdxlP-dep_enz"/>
</dbReference>
<dbReference type="Pfam" id="PF01053">
    <property type="entry name" value="Cys_Met_Meta_PP"/>
    <property type="match status" value="1"/>
</dbReference>
<dbReference type="Gene3D" id="3.90.1150.10">
    <property type="entry name" value="Aspartate Aminotransferase, domain 1"/>
    <property type="match status" value="1"/>
</dbReference>
<protein>
    <submittedName>
        <fullName evidence="5">Methionine-gamma-lyase</fullName>
    </submittedName>
</protein>
<dbReference type="GeneID" id="99986457"/>
<dbReference type="GO" id="GO:0016846">
    <property type="term" value="F:carbon-sulfur lyase activity"/>
    <property type="evidence" value="ECO:0007669"/>
    <property type="project" value="TreeGrafter"/>
</dbReference>
<comment type="similarity">
    <text evidence="4">Belongs to the trans-sulfuration enzymes family.</text>
</comment>
<dbReference type="AlphaFoldDB" id="A0A1I0P679"/>
<proteinExistence type="inferred from homology"/>
<feature type="modified residue" description="N6-(pyridoxal phosphate)lysine" evidence="3">
    <location>
        <position position="230"/>
    </location>
</feature>
<evidence type="ECO:0000256" key="2">
    <source>
        <dbReference type="ARBA" id="ARBA00022898"/>
    </source>
</evidence>
<dbReference type="STRING" id="1267423.SAMN05216290_1737"/>
<dbReference type="PANTHER" id="PTHR11808:SF86">
    <property type="entry name" value="METHIONINE GAMMA-LYASE"/>
    <property type="match status" value="1"/>
</dbReference>
<sequence>MKNEQDFTAESLAIAGGYDATSAHNSIKPPIYQTSTFKFNTAEEGKAFFQKATGEAPLEERNASLIYTRLNHPNAITAEYRLAKLDGAEDAAFFESGMAAISTTLLTFCNAGDLILMSTPLYGGTDAFIKKHLVNFGIDYVEFDPSDTKEQIKEKLMAHQNAKKLKVIYVETPANPTLALTDISALDELRQEINQEGIHPVIVADNTYMGPIFQKPLAHGADINVYSATKYIGGHSDIIAGAASGKDIYLKEIKKKRAILGNTASPFTSWLLSRSLETIGLRMEKQAANAAKLADFLAGHPNVERLHFLGTLTEEDADYGLYKKQYTSAGAMMAVEIKGGESEAFRFLNALQLVQLAISLGSTETLASHPYTMSSSNMDEADRLKSGITPNLVRISVGIENPEDIIKDVKQALSAV</sequence>
<dbReference type="SUPFAM" id="SSF53383">
    <property type="entry name" value="PLP-dependent transferases"/>
    <property type="match status" value="1"/>
</dbReference>
<keyword evidence="2 3" id="KW-0663">Pyridoxal phosphate</keyword>
<dbReference type="EMBL" id="FOIR01000001">
    <property type="protein sequence ID" value="SEW09578.1"/>
    <property type="molecule type" value="Genomic_DNA"/>
</dbReference>
<dbReference type="FunFam" id="3.40.640.10:FF:000046">
    <property type="entry name" value="Cystathionine gamma-lyase"/>
    <property type="match status" value="1"/>
</dbReference>
<gene>
    <name evidence="5" type="ORF">SAMN05216290_1737</name>
</gene>
<name>A0A1I0P679_9BACT</name>
<keyword evidence="6" id="KW-1185">Reference proteome</keyword>
<dbReference type="OrthoDB" id="9803729at2"/>
<dbReference type="InterPro" id="IPR015421">
    <property type="entry name" value="PyrdxlP-dep_Trfase_major"/>
</dbReference>
<evidence type="ECO:0000256" key="1">
    <source>
        <dbReference type="ARBA" id="ARBA00001933"/>
    </source>
</evidence>
<dbReference type="PIRSF" id="PIRSF001434">
    <property type="entry name" value="CGS"/>
    <property type="match status" value="1"/>
</dbReference>
<organism evidence="5 6">
    <name type="scientific">Roseivirga pacifica</name>
    <dbReference type="NCBI Taxonomy" id="1267423"/>
    <lineage>
        <taxon>Bacteria</taxon>
        <taxon>Pseudomonadati</taxon>
        <taxon>Bacteroidota</taxon>
        <taxon>Cytophagia</taxon>
        <taxon>Cytophagales</taxon>
        <taxon>Roseivirgaceae</taxon>
        <taxon>Roseivirga</taxon>
    </lineage>
</organism>
<dbReference type="RefSeq" id="WP_090258100.1">
    <property type="nucleotide sequence ID" value="NZ_FOIR01000001.1"/>
</dbReference>
<dbReference type="InterPro" id="IPR015422">
    <property type="entry name" value="PyrdxlP-dep_Trfase_small"/>
</dbReference>
<dbReference type="InterPro" id="IPR054542">
    <property type="entry name" value="Cys_met_metab_PP"/>
</dbReference>
<dbReference type="GO" id="GO:0005737">
    <property type="term" value="C:cytoplasm"/>
    <property type="evidence" value="ECO:0007669"/>
    <property type="project" value="TreeGrafter"/>
</dbReference>
<dbReference type="Proteomes" id="UP000199437">
    <property type="component" value="Unassembled WGS sequence"/>
</dbReference>
<dbReference type="GO" id="GO:0030170">
    <property type="term" value="F:pyridoxal phosphate binding"/>
    <property type="evidence" value="ECO:0007669"/>
    <property type="project" value="InterPro"/>
</dbReference>
<dbReference type="GO" id="GO:0019346">
    <property type="term" value="P:transsulfuration"/>
    <property type="evidence" value="ECO:0007669"/>
    <property type="project" value="InterPro"/>
</dbReference>
<evidence type="ECO:0000256" key="3">
    <source>
        <dbReference type="PIRSR" id="PIRSR001434-2"/>
    </source>
</evidence>
<dbReference type="InterPro" id="IPR015424">
    <property type="entry name" value="PyrdxlP-dep_Trfase"/>
</dbReference>
<dbReference type="Gene3D" id="3.40.640.10">
    <property type="entry name" value="Type I PLP-dependent aspartate aminotransferase-like (Major domain)"/>
    <property type="match status" value="1"/>
</dbReference>
<evidence type="ECO:0000256" key="4">
    <source>
        <dbReference type="RuleBase" id="RU362118"/>
    </source>
</evidence>